<evidence type="ECO:0000256" key="1">
    <source>
        <dbReference type="ARBA" id="ARBA00005417"/>
    </source>
</evidence>
<dbReference type="PANTHER" id="PTHR42788">
    <property type="entry name" value="TAURINE IMPORT ATP-BINDING PROTEIN-RELATED"/>
    <property type="match status" value="1"/>
</dbReference>
<name>A0A212PZ16_9PROT</name>
<dbReference type="InterPro" id="IPR003593">
    <property type="entry name" value="AAA+_ATPase"/>
</dbReference>
<sequence>MSARPPGFRIEVPELAFGNDVLLQNFDASFTGGGWTCLLGPSGSGKTTLLRLAADLQQGGRAIADDGMPLAGRVAYMAQTDLLLPWLSAEANVLLGWRLRGHGRVGAAARARARALLAEVGLGDQAGLLPQALSGGMRQRVALARTLMEDRPVVLMDEPFSALDAITRYRLQDLAAGLLAGRTVLQVTHDPLEALRLGQEILVLKGRPARLAERIHLSSPPPRPADAPELTGLHAKLLAALAGSPAPERRAAA</sequence>
<dbReference type="InterPro" id="IPR003439">
    <property type="entry name" value="ABC_transporter-like_ATP-bd"/>
</dbReference>
<dbReference type="GO" id="GO:0016887">
    <property type="term" value="F:ATP hydrolysis activity"/>
    <property type="evidence" value="ECO:0007669"/>
    <property type="project" value="InterPro"/>
</dbReference>
<keyword evidence="7" id="KW-1185">Reference proteome</keyword>
<dbReference type="GO" id="GO:0005524">
    <property type="term" value="F:ATP binding"/>
    <property type="evidence" value="ECO:0007669"/>
    <property type="project" value="UniProtKB-KW"/>
</dbReference>
<proteinExistence type="inferred from homology"/>
<dbReference type="PANTHER" id="PTHR42788:SF19">
    <property type="entry name" value="ALIPHATIC SULFONATES IMPORT ATP-BINDING PROTEIN SSUB 2"/>
    <property type="match status" value="1"/>
</dbReference>
<protein>
    <submittedName>
        <fullName evidence="6">Putative hydroxymethylpyrimidine transport system ATP-binding protein</fullName>
    </submittedName>
</protein>
<dbReference type="Proteomes" id="UP000197065">
    <property type="component" value="Unassembled WGS sequence"/>
</dbReference>
<evidence type="ECO:0000313" key="7">
    <source>
        <dbReference type="Proteomes" id="UP000197065"/>
    </source>
</evidence>
<evidence type="ECO:0000259" key="5">
    <source>
        <dbReference type="PROSITE" id="PS50893"/>
    </source>
</evidence>
<reference evidence="6 7" key="1">
    <citation type="submission" date="2017-06" db="EMBL/GenBank/DDBJ databases">
        <authorList>
            <person name="Kim H.J."/>
            <person name="Triplett B.A."/>
        </authorList>
    </citation>
    <scope>NUCLEOTIDE SEQUENCE [LARGE SCALE GENOMIC DNA]</scope>
    <source>
        <strain evidence="6 7">B29T1</strain>
    </source>
</reference>
<dbReference type="InterPro" id="IPR050166">
    <property type="entry name" value="ABC_transporter_ATP-bind"/>
</dbReference>
<evidence type="ECO:0000256" key="2">
    <source>
        <dbReference type="ARBA" id="ARBA00022448"/>
    </source>
</evidence>
<keyword evidence="2" id="KW-0813">Transport</keyword>
<evidence type="ECO:0000256" key="3">
    <source>
        <dbReference type="ARBA" id="ARBA00022741"/>
    </source>
</evidence>
<dbReference type="PROSITE" id="PS00211">
    <property type="entry name" value="ABC_TRANSPORTER_1"/>
    <property type="match status" value="1"/>
</dbReference>
<keyword evidence="3" id="KW-0547">Nucleotide-binding</keyword>
<dbReference type="AlphaFoldDB" id="A0A212PZ16"/>
<dbReference type="Gene3D" id="3.40.50.300">
    <property type="entry name" value="P-loop containing nucleotide triphosphate hydrolases"/>
    <property type="match status" value="1"/>
</dbReference>
<gene>
    <name evidence="6" type="ORF">SAMN07250955_101238</name>
</gene>
<feature type="domain" description="ABC transporter" evidence="5">
    <location>
        <begin position="8"/>
        <end position="231"/>
    </location>
</feature>
<dbReference type="PROSITE" id="PS50893">
    <property type="entry name" value="ABC_TRANSPORTER_2"/>
    <property type="match status" value="1"/>
</dbReference>
<dbReference type="Pfam" id="PF00005">
    <property type="entry name" value="ABC_tran"/>
    <property type="match status" value="1"/>
</dbReference>
<organism evidence="6 7">
    <name type="scientific">Arboricoccus pini</name>
    <dbReference type="NCBI Taxonomy" id="1963835"/>
    <lineage>
        <taxon>Bacteria</taxon>
        <taxon>Pseudomonadati</taxon>
        <taxon>Pseudomonadota</taxon>
        <taxon>Alphaproteobacteria</taxon>
        <taxon>Geminicoccales</taxon>
        <taxon>Geminicoccaceae</taxon>
        <taxon>Arboricoccus</taxon>
    </lineage>
</organism>
<dbReference type="SUPFAM" id="SSF52540">
    <property type="entry name" value="P-loop containing nucleoside triphosphate hydrolases"/>
    <property type="match status" value="1"/>
</dbReference>
<dbReference type="InterPro" id="IPR027417">
    <property type="entry name" value="P-loop_NTPase"/>
</dbReference>
<dbReference type="SMART" id="SM00382">
    <property type="entry name" value="AAA"/>
    <property type="match status" value="1"/>
</dbReference>
<comment type="similarity">
    <text evidence="1">Belongs to the ABC transporter superfamily.</text>
</comment>
<evidence type="ECO:0000256" key="4">
    <source>
        <dbReference type="ARBA" id="ARBA00022840"/>
    </source>
</evidence>
<dbReference type="InterPro" id="IPR017871">
    <property type="entry name" value="ABC_transporter-like_CS"/>
</dbReference>
<dbReference type="RefSeq" id="WP_207761881.1">
    <property type="nucleotide sequence ID" value="NZ_FYEH01000001.1"/>
</dbReference>
<dbReference type="EMBL" id="FYEH01000001">
    <property type="protein sequence ID" value="SNB52361.1"/>
    <property type="molecule type" value="Genomic_DNA"/>
</dbReference>
<evidence type="ECO:0000313" key="6">
    <source>
        <dbReference type="EMBL" id="SNB52361.1"/>
    </source>
</evidence>
<keyword evidence="4 6" id="KW-0067">ATP-binding</keyword>
<accession>A0A212PZ16</accession>